<name>A0A9D3Y8E7_DREPO</name>
<gene>
    <name evidence="1" type="ORF">DPMN_081175</name>
</gene>
<evidence type="ECO:0000313" key="1">
    <source>
        <dbReference type="EMBL" id="KAH3693735.1"/>
    </source>
</evidence>
<evidence type="ECO:0008006" key="3">
    <source>
        <dbReference type="Google" id="ProtNLM"/>
    </source>
</evidence>
<sequence length="110" mass="12671">MTYTSSYARIMALAFLPAEHIPSVFDALDDRANNEHLDAAMVYIYNTWSNSSVFTVECWSIFGKSITTNNDCEGWNNRLNTRLATRGPVPFYVLVLELYKRQRTTRYTSS</sequence>
<comment type="caution">
    <text evidence="1">The sequence shown here is derived from an EMBL/GenBank/DDBJ whole genome shotgun (WGS) entry which is preliminary data.</text>
</comment>
<organism evidence="1 2">
    <name type="scientific">Dreissena polymorpha</name>
    <name type="common">Zebra mussel</name>
    <name type="synonym">Mytilus polymorpha</name>
    <dbReference type="NCBI Taxonomy" id="45954"/>
    <lineage>
        <taxon>Eukaryota</taxon>
        <taxon>Metazoa</taxon>
        <taxon>Spiralia</taxon>
        <taxon>Lophotrochozoa</taxon>
        <taxon>Mollusca</taxon>
        <taxon>Bivalvia</taxon>
        <taxon>Autobranchia</taxon>
        <taxon>Heteroconchia</taxon>
        <taxon>Euheterodonta</taxon>
        <taxon>Imparidentia</taxon>
        <taxon>Neoheterodontei</taxon>
        <taxon>Myida</taxon>
        <taxon>Dreissenoidea</taxon>
        <taxon>Dreissenidae</taxon>
        <taxon>Dreissena</taxon>
    </lineage>
</organism>
<reference evidence="1" key="1">
    <citation type="journal article" date="2019" name="bioRxiv">
        <title>The Genome of the Zebra Mussel, Dreissena polymorpha: A Resource for Invasive Species Research.</title>
        <authorList>
            <person name="McCartney M.A."/>
            <person name="Auch B."/>
            <person name="Kono T."/>
            <person name="Mallez S."/>
            <person name="Zhang Y."/>
            <person name="Obille A."/>
            <person name="Becker A."/>
            <person name="Abrahante J.E."/>
            <person name="Garbe J."/>
            <person name="Badalamenti J.P."/>
            <person name="Herman A."/>
            <person name="Mangelson H."/>
            <person name="Liachko I."/>
            <person name="Sullivan S."/>
            <person name="Sone E.D."/>
            <person name="Koren S."/>
            <person name="Silverstein K.A.T."/>
            <person name="Beckman K.B."/>
            <person name="Gohl D.M."/>
        </authorList>
    </citation>
    <scope>NUCLEOTIDE SEQUENCE</scope>
    <source>
        <strain evidence="1">Duluth1</strain>
        <tissue evidence="1">Whole animal</tissue>
    </source>
</reference>
<protein>
    <recommendedName>
        <fullName evidence="3">MULE transposase domain-containing protein</fullName>
    </recommendedName>
</protein>
<keyword evidence="2" id="KW-1185">Reference proteome</keyword>
<proteinExistence type="predicted"/>
<dbReference type="Proteomes" id="UP000828390">
    <property type="component" value="Unassembled WGS sequence"/>
</dbReference>
<dbReference type="EMBL" id="JAIWYP010000016">
    <property type="protein sequence ID" value="KAH3693735.1"/>
    <property type="molecule type" value="Genomic_DNA"/>
</dbReference>
<reference evidence="1" key="2">
    <citation type="submission" date="2020-11" db="EMBL/GenBank/DDBJ databases">
        <authorList>
            <person name="McCartney M.A."/>
            <person name="Auch B."/>
            <person name="Kono T."/>
            <person name="Mallez S."/>
            <person name="Becker A."/>
            <person name="Gohl D.M."/>
            <person name="Silverstein K.A.T."/>
            <person name="Koren S."/>
            <person name="Bechman K.B."/>
            <person name="Herman A."/>
            <person name="Abrahante J.E."/>
            <person name="Garbe J."/>
        </authorList>
    </citation>
    <scope>NUCLEOTIDE SEQUENCE</scope>
    <source>
        <strain evidence="1">Duluth1</strain>
        <tissue evidence="1">Whole animal</tissue>
    </source>
</reference>
<dbReference type="AlphaFoldDB" id="A0A9D3Y8E7"/>
<accession>A0A9D3Y8E7</accession>
<evidence type="ECO:0000313" key="2">
    <source>
        <dbReference type="Proteomes" id="UP000828390"/>
    </source>
</evidence>